<evidence type="ECO:0000256" key="5">
    <source>
        <dbReference type="ARBA" id="ARBA00023065"/>
    </source>
</evidence>
<dbReference type="GO" id="GO:0030322">
    <property type="term" value="P:stabilization of membrane potential"/>
    <property type="evidence" value="ECO:0007669"/>
    <property type="project" value="TreeGrafter"/>
</dbReference>
<protein>
    <submittedName>
        <fullName evidence="14">Ion_trans_2 domain-containing protein</fullName>
    </submittedName>
</protein>
<feature type="transmembrane region" description="Helical" evidence="9">
    <location>
        <begin position="167"/>
        <end position="184"/>
    </location>
</feature>
<evidence type="ECO:0000313" key="12">
    <source>
        <dbReference type="Proteomes" id="UP000038040"/>
    </source>
</evidence>
<evidence type="ECO:0000256" key="4">
    <source>
        <dbReference type="ARBA" id="ARBA00022989"/>
    </source>
</evidence>
<dbReference type="InterPro" id="IPR013099">
    <property type="entry name" value="K_chnl_dom"/>
</dbReference>
<feature type="domain" description="Potassium channel" evidence="10">
    <location>
        <begin position="59"/>
        <end position="117"/>
    </location>
</feature>
<comment type="subcellular location">
    <subcellularLocation>
        <location evidence="1">Membrane</location>
        <topology evidence="1">Multi-pass membrane protein</topology>
    </subcellularLocation>
</comment>
<comment type="similarity">
    <text evidence="8">Belongs to the two pore domain potassium channel (TC 1.A.1.8) family.</text>
</comment>
<evidence type="ECO:0000313" key="11">
    <source>
        <dbReference type="EMBL" id="VDN58064.1"/>
    </source>
</evidence>
<evidence type="ECO:0000259" key="10">
    <source>
        <dbReference type="Pfam" id="PF07885"/>
    </source>
</evidence>
<evidence type="ECO:0000256" key="9">
    <source>
        <dbReference type="SAM" id="Phobius"/>
    </source>
</evidence>
<dbReference type="AlphaFoldDB" id="A0A0N4UAH8"/>
<dbReference type="Proteomes" id="UP000274756">
    <property type="component" value="Unassembled WGS sequence"/>
</dbReference>
<dbReference type="InterPro" id="IPR003280">
    <property type="entry name" value="2pore_dom_K_chnl"/>
</dbReference>
<feature type="transmembrane region" description="Helical" evidence="9">
    <location>
        <begin position="134"/>
        <end position="155"/>
    </location>
</feature>
<dbReference type="STRING" id="318479.A0A0N4UAH8"/>
<keyword evidence="5 8" id="KW-0406">Ion transport</keyword>
<dbReference type="GO" id="GO:0022841">
    <property type="term" value="F:potassium ion leak channel activity"/>
    <property type="evidence" value="ECO:0007669"/>
    <property type="project" value="TreeGrafter"/>
</dbReference>
<evidence type="ECO:0000256" key="8">
    <source>
        <dbReference type="RuleBase" id="RU003857"/>
    </source>
</evidence>
<keyword evidence="6 9" id="KW-0472">Membrane</keyword>
<feature type="transmembrane region" description="Helical" evidence="9">
    <location>
        <begin position="191"/>
        <end position="210"/>
    </location>
</feature>
<dbReference type="PANTHER" id="PTHR11003:SF156">
    <property type="entry name" value="POTASSIUM CHANNEL DOMAIN-CONTAINING PROTEIN"/>
    <property type="match status" value="1"/>
</dbReference>
<dbReference type="Pfam" id="PF07885">
    <property type="entry name" value="Ion_trans_2"/>
    <property type="match status" value="2"/>
</dbReference>
<evidence type="ECO:0000256" key="7">
    <source>
        <dbReference type="ARBA" id="ARBA00023303"/>
    </source>
</evidence>
<reference evidence="11 13" key="2">
    <citation type="submission" date="2018-11" db="EMBL/GenBank/DDBJ databases">
        <authorList>
            <consortium name="Pathogen Informatics"/>
        </authorList>
    </citation>
    <scope>NUCLEOTIDE SEQUENCE [LARGE SCALE GENOMIC DNA]</scope>
</reference>
<reference evidence="14" key="1">
    <citation type="submission" date="2017-02" db="UniProtKB">
        <authorList>
            <consortium name="WormBaseParasite"/>
        </authorList>
    </citation>
    <scope>IDENTIFICATION</scope>
</reference>
<accession>A0A0N4UAH8</accession>
<evidence type="ECO:0000313" key="14">
    <source>
        <dbReference type="WBParaSite" id="DME_0000415401-mRNA-1"/>
    </source>
</evidence>
<keyword evidence="3 8" id="KW-0812">Transmembrane</keyword>
<keyword evidence="2 8" id="KW-0813">Transport</keyword>
<organism evidence="12 14">
    <name type="scientific">Dracunculus medinensis</name>
    <name type="common">Guinea worm</name>
    <dbReference type="NCBI Taxonomy" id="318479"/>
    <lineage>
        <taxon>Eukaryota</taxon>
        <taxon>Metazoa</taxon>
        <taxon>Ecdysozoa</taxon>
        <taxon>Nematoda</taxon>
        <taxon>Chromadorea</taxon>
        <taxon>Rhabditida</taxon>
        <taxon>Spirurina</taxon>
        <taxon>Dracunculoidea</taxon>
        <taxon>Dracunculidae</taxon>
        <taxon>Dracunculus</taxon>
    </lineage>
</organism>
<dbReference type="WBParaSite" id="DME_0000415401-mRNA-1">
    <property type="protein sequence ID" value="DME_0000415401-mRNA-1"/>
    <property type="gene ID" value="DME_0000415401"/>
</dbReference>
<evidence type="ECO:0000256" key="2">
    <source>
        <dbReference type="ARBA" id="ARBA00022448"/>
    </source>
</evidence>
<proteinExistence type="inferred from homology"/>
<dbReference type="Proteomes" id="UP000038040">
    <property type="component" value="Unplaced"/>
</dbReference>
<name>A0A0N4UAH8_DRAME</name>
<keyword evidence="13" id="KW-1185">Reference proteome</keyword>
<evidence type="ECO:0000313" key="13">
    <source>
        <dbReference type="Proteomes" id="UP000274756"/>
    </source>
</evidence>
<feature type="transmembrane region" description="Helical" evidence="9">
    <location>
        <begin position="89"/>
        <end position="113"/>
    </location>
</feature>
<dbReference type="PANTHER" id="PTHR11003">
    <property type="entry name" value="POTASSIUM CHANNEL, SUBFAMILY K"/>
    <property type="match status" value="1"/>
</dbReference>
<keyword evidence="7 8" id="KW-0407">Ion channel</keyword>
<dbReference type="EMBL" id="UYYG01001165">
    <property type="protein sequence ID" value="VDN58064.1"/>
    <property type="molecule type" value="Genomic_DNA"/>
</dbReference>
<dbReference type="GO" id="GO:0005886">
    <property type="term" value="C:plasma membrane"/>
    <property type="evidence" value="ECO:0007669"/>
    <property type="project" value="TreeGrafter"/>
</dbReference>
<evidence type="ECO:0000256" key="1">
    <source>
        <dbReference type="ARBA" id="ARBA00004141"/>
    </source>
</evidence>
<feature type="transmembrane region" description="Helical" evidence="9">
    <location>
        <begin position="62"/>
        <end position="83"/>
    </location>
</feature>
<feature type="domain" description="Potassium channel" evidence="10">
    <location>
        <begin position="143"/>
        <end position="217"/>
    </location>
</feature>
<dbReference type="OrthoDB" id="297496at2759"/>
<evidence type="ECO:0000256" key="3">
    <source>
        <dbReference type="ARBA" id="ARBA00022692"/>
    </source>
</evidence>
<evidence type="ECO:0000256" key="6">
    <source>
        <dbReference type="ARBA" id="ARBA00023136"/>
    </source>
</evidence>
<dbReference type="PRINTS" id="PR01333">
    <property type="entry name" value="2POREKCHANEL"/>
</dbReference>
<dbReference type="Gene3D" id="1.10.287.70">
    <property type="match status" value="1"/>
</dbReference>
<dbReference type="SUPFAM" id="SSF81324">
    <property type="entry name" value="Voltage-gated potassium channels"/>
    <property type="match status" value="2"/>
</dbReference>
<sequence>MIHRDSYLQNVRKMQDEFLYLSPNVDNSTIEIVIDNLIEATFSAFEAGIRLNDFHINSTLKWNLPSAIFFTTTLLTSIGYGNLVPITKFGRLFCVGYASFGIPLMLITIADLAKMLLELTDTKKNSIIVTKPNSVIQTSVILLVLIYLTAAASIFTLFETAWSFLDSFYFCLITLTTVGFGDLVPYGDEKYIAGTIGFILIGLILTTLTVDTIGSVYIERIHAWGRGLDARSFLNAIRNNKNNFWLLAYVPKDIHVIPFIDCINLSKD</sequence>
<gene>
    <name evidence="11" type="ORF">DME_LOCUS8037</name>
</gene>
<dbReference type="GO" id="GO:0015271">
    <property type="term" value="F:outward rectifier potassium channel activity"/>
    <property type="evidence" value="ECO:0007669"/>
    <property type="project" value="TreeGrafter"/>
</dbReference>
<keyword evidence="4 9" id="KW-1133">Transmembrane helix</keyword>